<proteinExistence type="predicted"/>
<evidence type="ECO:0000256" key="1">
    <source>
        <dbReference type="ARBA" id="ARBA00022729"/>
    </source>
</evidence>
<name>A0A8J7L2J4_9FIRM</name>
<dbReference type="Pfam" id="PF04294">
    <property type="entry name" value="VanW"/>
    <property type="match status" value="1"/>
</dbReference>
<dbReference type="PANTHER" id="PTHR35788:SF1">
    <property type="entry name" value="EXPORTED PROTEIN"/>
    <property type="match status" value="1"/>
</dbReference>
<dbReference type="InterPro" id="IPR052913">
    <property type="entry name" value="Glycopeptide_resist_protein"/>
</dbReference>
<dbReference type="Pfam" id="PF12229">
    <property type="entry name" value="PG_binding_4"/>
    <property type="match status" value="1"/>
</dbReference>
<feature type="domain" description="G5" evidence="4">
    <location>
        <begin position="371"/>
        <end position="450"/>
    </location>
</feature>
<feature type="compositionally biased region" description="Acidic residues" evidence="2">
    <location>
        <begin position="453"/>
        <end position="507"/>
    </location>
</feature>
<dbReference type="Pfam" id="PF07501">
    <property type="entry name" value="G5"/>
    <property type="match status" value="1"/>
</dbReference>
<evidence type="ECO:0000256" key="2">
    <source>
        <dbReference type="SAM" id="MobiDB-lite"/>
    </source>
</evidence>
<dbReference type="EMBL" id="JAEAGR010000006">
    <property type="protein sequence ID" value="MBH1940748.1"/>
    <property type="molecule type" value="Genomic_DNA"/>
</dbReference>
<protein>
    <submittedName>
        <fullName evidence="5">VanW family protein</fullName>
    </submittedName>
</protein>
<dbReference type="InterPro" id="IPR011098">
    <property type="entry name" value="G5_dom"/>
</dbReference>
<organism evidence="5 6">
    <name type="scientific">Mobilitalea sibirica</name>
    <dbReference type="NCBI Taxonomy" id="1462919"/>
    <lineage>
        <taxon>Bacteria</taxon>
        <taxon>Bacillati</taxon>
        <taxon>Bacillota</taxon>
        <taxon>Clostridia</taxon>
        <taxon>Lachnospirales</taxon>
        <taxon>Lachnospiraceae</taxon>
        <taxon>Mobilitalea</taxon>
    </lineage>
</organism>
<evidence type="ECO:0000256" key="3">
    <source>
        <dbReference type="SAM" id="SignalP"/>
    </source>
</evidence>
<keyword evidence="6" id="KW-1185">Reference proteome</keyword>
<evidence type="ECO:0000313" key="5">
    <source>
        <dbReference type="EMBL" id="MBH1940748.1"/>
    </source>
</evidence>
<reference evidence="5" key="1">
    <citation type="submission" date="2020-12" db="EMBL/GenBank/DDBJ databases">
        <title>M. sibirica DSM 26468T genome.</title>
        <authorList>
            <person name="Thieme N."/>
            <person name="Rettenmaier R."/>
            <person name="Zverlov V."/>
            <person name="Liebl W."/>
        </authorList>
    </citation>
    <scope>NUCLEOTIDE SEQUENCE</scope>
    <source>
        <strain evidence="5">DSM 26468</strain>
    </source>
</reference>
<evidence type="ECO:0000313" key="6">
    <source>
        <dbReference type="Proteomes" id="UP000623269"/>
    </source>
</evidence>
<feature type="signal peptide" evidence="3">
    <location>
        <begin position="1"/>
        <end position="28"/>
    </location>
</feature>
<feature type="region of interest" description="Disordered" evidence="2">
    <location>
        <begin position="451"/>
        <end position="539"/>
    </location>
</feature>
<dbReference type="Gene3D" id="2.20.230.10">
    <property type="entry name" value="Resuscitation-promoting factor rpfb"/>
    <property type="match status" value="1"/>
</dbReference>
<comment type="caution">
    <text evidence="5">The sequence shown here is derived from an EMBL/GenBank/DDBJ whole genome shotgun (WGS) entry which is preliminary data.</text>
</comment>
<dbReference type="Proteomes" id="UP000623269">
    <property type="component" value="Unassembled WGS sequence"/>
</dbReference>
<feature type="compositionally biased region" description="Polar residues" evidence="2">
    <location>
        <begin position="508"/>
        <end position="523"/>
    </location>
</feature>
<dbReference type="InterPro" id="IPR007391">
    <property type="entry name" value="Vancomycin_resist_VanW"/>
</dbReference>
<dbReference type="PROSITE" id="PS51109">
    <property type="entry name" value="G5"/>
    <property type="match status" value="1"/>
</dbReference>
<sequence>MSRRRFILSAIFLSLSFLLPGDRLFATAEENNIIPKGVFIDEVDVSGMTRGEAEAAIDDFVESLQSRGIAILVGEGMVTTTLGDLGYTVQENDNIDNALSLGKSGNLIKRYKDLKDIEQGNIVYPLSFTLNESKLRDIIVTQVSTYNIEPVNATIARKNKEFVYTDHIVGKKVDIEETTGIITNSILNNWNRKDIVVEAAMEDDMPIFTREVVERCNTLLGTFTTEYADSAEGRAANLANGARLINNAVIYPGEVFSSYKYLTPFTVENGYYVAGAYLQGRVIDSVGGGACQVTTTLYNAVLNAELEIVERQPHSMTISYVDLARDAAIAGTYKDFKFKNNTDVPIVIEAYTKGRRITFNIWGEETRDTKNRRVEYVTVVLSETPPPADVITEDPTQPTTYRKVTQSAHTGYKSELYKVVYENDVEVSRTLINKSNYAAAPRYVTVGTKVVEEEPEKPDDSEEANNPEDNDPSEDQEPKEDEDQDQEEEQEPEQNQVDESEANEEVESQSVIPENKTNPNGHLQSDIYWDSTWDMEDPE</sequence>
<evidence type="ECO:0000259" key="4">
    <source>
        <dbReference type="PROSITE" id="PS51109"/>
    </source>
</evidence>
<dbReference type="PANTHER" id="PTHR35788">
    <property type="entry name" value="EXPORTED PROTEIN-RELATED"/>
    <property type="match status" value="1"/>
</dbReference>
<dbReference type="InterPro" id="IPR022029">
    <property type="entry name" value="YoaR-like_PG-bd"/>
</dbReference>
<dbReference type="SMART" id="SM01208">
    <property type="entry name" value="G5"/>
    <property type="match status" value="1"/>
</dbReference>
<gene>
    <name evidence="5" type="ORF">I5677_07600</name>
</gene>
<dbReference type="RefSeq" id="WP_197660972.1">
    <property type="nucleotide sequence ID" value="NZ_JAEAGR010000006.1"/>
</dbReference>
<keyword evidence="1 3" id="KW-0732">Signal</keyword>
<dbReference type="AlphaFoldDB" id="A0A8J7L2J4"/>
<accession>A0A8J7L2J4</accession>
<feature type="chain" id="PRO_5035318102" evidence="3">
    <location>
        <begin position="29"/>
        <end position="539"/>
    </location>
</feature>